<reference evidence="8 9" key="1">
    <citation type="journal article" date="2024" name="Nat. Commun.">
        <title>Phylogenomics reveals the evolutionary origins of lichenization in chlorophyte algae.</title>
        <authorList>
            <person name="Puginier C."/>
            <person name="Libourel C."/>
            <person name="Otte J."/>
            <person name="Skaloud P."/>
            <person name="Haon M."/>
            <person name="Grisel S."/>
            <person name="Petersen M."/>
            <person name="Berrin J.G."/>
            <person name="Delaux P.M."/>
            <person name="Dal Grande F."/>
            <person name="Keller J."/>
        </authorList>
    </citation>
    <scope>NUCLEOTIDE SEQUENCE [LARGE SCALE GENOMIC DNA]</scope>
    <source>
        <strain evidence="8 9">SAG 245.80</strain>
    </source>
</reference>
<evidence type="ECO:0000256" key="6">
    <source>
        <dbReference type="SAM" id="MobiDB-lite"/>
    </source>
</evidence>
<evidence type="ECO:0000313" key="8">
    <source>
        <dbReference type="EMBL" id="KAK9839873.1"/>
    </source>
</evidence>
<keyword evidence="3" id="KW-0812">Transmembrane</keyword>
<comment type="similarity">
    <text evidence="2">Belongs to the fatty acid desaturase CarF family.</text>
</comment>
<evidence type="ECO:0000259" key="7">
    <source>
        <dbReference type="Pfam" id="PF10520"/>
    </source>
</evidence>
<proteinExistence type="inferred from homology"/>
<name>A0AAW1S195_9CHLO</name>
<organism evidence="8 9">
    <name type="scientific">Elliptochloris bilobata</name>
    <dbReference type="NCBI Taxonomy" id="381761"/>
    <lineage>
        <taxon>Eukaryota</taxon>
        <taxon>Viridiplantae</taxon>
        <taxon>Chlorophyta</taxon>
        <taxon>core chlorophytes</taxon>
        <taxon>Trebouxiophyceae</taxon>
        <taxon>Trebouxiophyceae incertae sedis</taxon>
        <taxon>Elliptochloris clade</taxon>
        <taxon>Elliptochloris</taxon>
    </lineage>
</organism>
<sequence length="302" mass="32608">MQQGASAACSSQRAAPAGSSTVQQRGRSVEQRSLEAGTAAGDCFSPASAPGSKHVVDQGEEYHSTWAHRAWVWGATALLAATFLRGCAKVHDPVSALAAAAAVVAAYYLADFLTGMYHWSVDNYGSGATPIMGSQIAAFQGHHQRPWTITKREFCNNVHEVFKPATPFAALCLAATSWTAAPADVFLSTATLLVCMCQQFHAWAHMKKSQLPAAVDALQAAGVLLSRRIHGMHHRTPFEGNYCIVSGVWNEALDAGGSDAGFFRRLERFVAARTGVEPRCWYPPDYSWQEEENGVVHEARAK</sequence>
<keyword evidence="5" id="KW-0472">Membrane</keyword>
<dbReference type="AlphaFoldDB" id="A0AAW1S195"/>
<dbReference type="EMBL" id="JALJOU010000014">
    <property type="protein sequence ID" value="KAK9839873.1"/>
    <property type="molecule type" value="Genomic_DNA"/>
</dbReference>
<gene>
    <name evidence="8" type="ORF">WJX81_007682</name>
</gene>
<evidence type="ECO:0000256" key="1">
    <source>
        <dbReference type="ARBA" id="ARBA00004141"/>
    </source>
</evidence>
<dbReference type="InterPro" id="IPR019547">
    <property type="entry name" value="Lipid_desat"/>
</dbReference>
<dbReference type="Pfam" id="PF10520">
    <property type="entry name" value="Lipid_desat"/>
    <property type="match status" value="1"/>
</dbReference>
<dbReference type="PANTHER" id="PTHR48231:SF1">
    <property type="entry name" value="OS08G0187900 PROTEIN"/>
    <property type="match status" value="1"/>
</dbReference>
<keyword evidence="4" id="KW-1133">Transmembrane helix</keyword>
<feature type="region of interest" description="Disordered" evidence="6">
    <location>
        <begin position="1"/>
        <end position="31"/>
    </location>
</feature>
<evidence type="ECO:0000256" key="5">
    <source>
        <dbReference type="ARBA" id="ARBA00023136"/>
    </source>
</evidence>
<dbReference type="PANTHER" id="PTHR48231">
    <property type="entry name" value="TMEM189_B_DMAIN DOMAIN-CONTAINING PROTEIN"/>
    <property type="match status" value="1"/>
</dbReference>
<dbReference type="GO" id="GO:0016020">
    <property type="term" value="C:membrane"/>
    <property type="evidence" value="ECO:0007669"/>
    <property type="project" value="UniProtKB-SubCell"/>
</dbReference>
<evidence type="ECO:0000256" key="2">
    <source>
        <dbReference type="ARBA" id="ARBA00007620"/>
    </source>
</evidence>
<comment type="caution">
    <text evidence="8">The sequence shown here is derived from an EMBL/GenBank/DDBJ whole genome shotgun (WGS) entry which is preliminary data.</text>
</comment>
<evidence type="ECO:0000313" key="9">
    <source>
        <dbReference type="Proteomes" id="UP001445335"/>
    </source>
</evidence>
<feature type="domain" description="Lipid desaturase" evidence="7">
    <location>
        <begin position="107"/>
        <end position="281"/>
    </location>
</feature>
<keyword evidence="9" id="KW-1185">Reference proteome</keyword>
<dbReference type="Proteomes" id="UP001445335">
    <property type="component" value="Unassembled WGS sequence"/>
</dbReference>
<accession>A0AAW1S195</accession>
<comment type="subcellular location">
    <subcellularLocation>
        <location evidence="1">Membrane</location>
        <topology evidence="1">Multi-pass membrane protein</topology>
    </subcellularLocation>
</comment>
<feature type="compositionally biased region" description="Polar residues" evidence="6">
    <location>
        <begin position="1"/>
        <end position="26"/>
    </location>
</feature>
<protein>
    <recommendedName>
        <fullName evidence="7">Lipid desaturase domain-containing protein</fullName>
    </recommendedName>
</protein>
<evidence type="ECO:0000256" key="3">
    <source>
        <dbReference type="ARBA" id="ARBA00022692"/>
    </source>
</evidence>
<evidence type="ECO:0000256" key="4">
    <source>
        <dbReference type="ARBA" id="ARBA00022989"/>
    </source>
</evidence>